<dbReference type="InterPro" id="IPR014729">
    <property type="entry name" value="Rossmann-like_a/b/a_fold"/>
</dbReference>
<dbReference type="PANTHER" id="PTHR39321:SF3">
    <property type="entry name" value="PHOSPHOPANTETHEINE ADENYLYLTRANSFERASE"/>
    <property type="match status" value="1"/>
</dbReference>
<dbReference type="Proteomes" id="UP000177230">
    <property type="component" value="Unassembled WGS sequence"/>
</dbReference>
<dbReference type="SUPFAM" id="SSF52374">
    <property type="entry name" value="Nucleotidylyl transferase"/>
    <property type="match status" value="1"/>
</dbReference>
<name>A0A1F5RFL6_9BACT</name>
<dbReference type="HAMAP" id="MF_00244">
    <property type="entry name" value="NaMN_adenylyltr"/>
    <property type="match status" value="1"/>
</dbReference>
<comment type="similarity">
    <text evidence="10">Belongs to the NadD family.</text>
</comment>
<keyword evidence="6 10" id="KW-0547">Nucleotide-binding</keyword>
<proteinExistence type="inferred from homology"/>
<dbReference type="AlphaFoldDB" id="A0A1F5RFL6"/>
<dbReference type="NCBIfam" id="TIGR00125">
    <property type="entry name" value="cyt_tran_rel"/>
    <property type="match status" value="1"/>
</dbReference>
<comment type="caution">
    <text evidence="12">The sequence shown here is derived from an EMBL/GenBank/DDBJ whole genome shotgun (WGS) entry which is preliminary data.</text>
</comment>
<evidence type="ECO:0000256" key="1">
    <source>
        <dbReference type="ARBA" id="ARBA00002324"/>
    </source>
</evidence>
<accession>A0A1F5RFL6</accession>
<evidence type="ECO:0000313" key="13">
    <source>
        <dbReference type="Proteomes" id="UP000177230"/>
    </source>
</evidence>
<evidence type="ECO:0000256" key="8">
    <source>
        <dbReference type="ARBA" id="ARBA00023027"/>
    </source>
</evidence>
<dbReference type="UniPathway" id="UPA00253">
    <property type="reaction ID" value="UER00332"/>
</dbReference>
<keyword evidence="3 10" id="KW-0662">Pyridine nucleotide biosynthesis</keyword>
<dbReference type="PANTHER" id="PTHR39321">
    <property type="entry name" value="NICOTINATE-NUCLEOTIDE ADENYLYLTRANSFERASE-RELATED"/>
    <property type="match status" value="1"/>
</dbReference>
<protein>
    <recommendedName>
        <fullName evidence="10">Probable nicotinate-nucleotide adenylyltransferase</fullName>
        <ecNumber evidence="10">2.7.7.18</ecNumber>
    </recommendedName>
    <alternativeName>
        <fullName evidence="10">Deamido-NAD(+) diphosphorylase</fullName>
    </alternativeName>
    <alternativeName>
        <fullName evidence="10">Deamido-NAD(+) pyrophosphorylase</fullName>
    </alternativeName>
    <alternativeName>
        <fullName evidence="10">Nicotinate mononucleotide adenylyltransferase</fullName>
        <shortName evidence="10">NaMN adenylyltransferase</shortName>
    </alternativeName>
</protein>
<dbReference type="GO" id="GO:0009435">
    <property type="term" value="P:NAD+ biosynthetic process"/>
    <property type="evidence" value="ECO:0007669"/>
    <property type="project" value="UniProtKB-UniRule"/>
</dbReference>
<evidence type="ECO:0000256" key="6">
    <source>
        <dbReference type="ARBA" id="ARBA00022741"/>
    </source>
</evidence>
<gene>
    <name evidence="10" type="primary">nadD</name>
    <name evidence="12" type="ORF">A2024_09835</name>
</gene>
<reference evidence="12 13" key="1">
    <citation type="journal article" date="2016" name="Nat. Commun.">
        <title>Thousands of microbial genomes shed light on interconnected biogeochemical processes in an aquifer system.</title>
        <authorList>
            <person name="Anantharaman K."/>
            <person name="Brown C.T."/>
            <person name="Hug L.A."/>
            <person name="Sharon I."/>
            <person name="Castelle C.J."/>
            <person name="Probst A.J."/>
            <person name="Thomas B.C."/>
            <person name="Singh A."/>
            <person name="Wilkins M.J."/>
            <person name="Karaoz U."/>
            <person name="Brodie E.L."/>
            <person name="Williams K.H."/>
            <person name="Hubbard S.S."/>
            <person name="Banfield J.F."/>
        </authorList>
    </citation>
    <scope>NUCLEOTIDE SEQUENCE [LARGE SCALE GENOMIC DNA]</scope>
</reference>
<evidence type="ECO:0000256" key="9">
    <source>
        <dbReference type="ARBA" id="ARBA00048721"/>
    </source>
</evidence>
<keyword evidence="7 10" id="KW-0067">ATP-binding</keyword>
<dbReference type="EMBL" id="MFFM01000024">
    <property type="protein sequence ID" value="OGF13182.1"/>
    <property type="molecule type" value="Genomic_DNA"/>
</dbReference>
<keyword evidence="5 10" id="KW-0548">Nucleotidyltransferase</keyword>
<dbReference type="NCBIfam" id="TIGR00482">
    <property type="entry name" value="nicotinate (nicotinamide) nucleotide adenylyltransferase"/>
    <property type="match status" value="1"/>
</dbReference>
<comment type="function">
    <text evidence="1 10">Catalyzes the reversible adenylation of nicotinate mononucleotide (NaMN) to nicotinic acid adenine dinucleotide (NaAD).</text>
</comment>
<evidence type="ECO:0000256" key="2">
    <source>
        <dbReference type="ARBA" id="ARBA00005019"/>
    </source>
</evidence>
<keyword evidence="4 10" id="KW-0808">Transferase</keyword>
<dbReference type="GO" id="GO:0005524">
    <property type="term" value="F:ATP binding"/>
    <property type="evidence" value="ECO:0007669"/>
    <property type="project" value="UniProtKB-KW"/>
</dbReference>
<keyword evidence="8 10" id="KW-0520">NAD</keyword>
<evidence type="ECO:0000256" key="3">
    <source>
        <dbReference type="ARBA" id="ARBA00022642"/>
    </source>
</evidence>
<evidence type="ECO:0000313" key="12">
    <source>
        <dbReference type="EMBL" id="OGF13182.1"/>
    </source>
</evidence>
<dbReference type="EC" id="2.7.7.18" evidence="10"/>
<dbReference type="Gene3D" id="3.40.50.620">
    <property type="entry name" value="HUPs"/>
    <property type="match status" value="1"/>
</dbReference>
<dbReference type="GO" id="GO:0004515">
    <property type="term" value="F:nicotinate-nucleotide adenylyltransferase activity"/>
    <property type="evidence" value="ECO:0007669"/>
    <property type="project" value="UniProtKB-UniRule"/>
</dbReference>
<dbReference type="CDD" id="cd02165">
    <property type="entry name" value="NMNAT"/>
    <property type="match status" value="1"/>
</dbReference>
<comment type="pathway">
    <text evidence="2 10">Cofactor biosynthesis; NAD(+) biosynthesis; deamido-NAD(+) from nicotinate D-ribonucleotide: step 1/1.</text>
</comment>
<evidence type="ECO:0000256" key="10">
    <source>
        <dbReference type="HAMAP-Rule" id="MF_00244"/>
    </source>
</evidence>
<sequence>MAVIKNKIKKIGIFGGTFDPIHYGHLIAAQSALETLGLDRLIFVPAGKPPHKCSWKISPPAIRFKMVKLGIMGNKYFTASDIELASDCASYTVESLKKLKKMFPGSELYLLIGLDQALALSAWRKPEEILKICQVMVMSRPGYSPVEVESKWRKETGFLPVPLIEISASDIRGRIFRGASIEYLVPPSVRQYIQQQGLYKDK</sequence>
<dbReference type="NCBIfam" id="NF000840">
    <property type="entry name" value="PRK00071.1-3"/>
    <property type="match status" value="1"/>
</dbReference>
<evidence type="ECO:0000256" key="5">
    <source>
        <dbReference type="ARBA" id="ARBA00022695"/>
    </source>
</evidence>
<organism evidence="12 13">
    <name type="scientific">Candidatus Edwardsbacteria bacterium GWF2_54_11</name>
    <dbReference type="NCBI Taxonomy" id="1817851"/>
    <lineage>
        <taxon>Bacteria</taxon>
        <taxon>Candidatus Edwardsiibacteriota</taxon>
    </lineage>
</organism>
<evidence type="ECO:0000256" key="7">
    <source>
        <dbReference type="ARBA" id="ARBA00022840"/>
    </source>
</evidence>
<evidence type="ECO:0000259" key="11">
    <source>
        <dbReference type="Pfam" id="PF01467"/>
    </source>
</evidence>
<dbReference type="InterPro" id="IPR004821">
    <property type="entry name" value="Cyt_trans-like"/>
</dbReference>
<comment type="catalytic activity">
    <reaction evidence="9 10">
        <text>nicotinate beta-D-ribonucleotide + ATP + H(+) = deamido-NAD(+) + diphosphate</text>
        <dbReference type="Rhea" id="RHEA:22860"/>
        <dbReference type="ChEBI" id="CHEBI:15378"/>
        <dbReference type="ChEBI" id="CHEBI:30616"/>
        <dbReference type="ChEBI" id="CHEBI:33019"/>
        <dbReference type="ChEBI" id="CHEBI:57502"/>
        <dbReference type="ChEBI" id="CHEBI:58437"/>
        <dbReference type="EC" id="2.7.7.18"/>
    </reaction>
</comment>
<feature type="domain" description="Cytidyltransferase-like" evidence="11">
    <location>
        <begin position="13"/>
        <end position="174"/>
    </location>
</feature>
<dbReference type="Pfam" id="PF01467">
    <property type="entry name" value="CTP_transf_like"/>
    <property type="match status" value="1"/>
</dbReference>
<dbReference type="InterPro" id="IPR005248">
    <property type="entry name" value="NadD/NMNAT"/>
</dbReference>
<evidence type="ECO:0000256" key="4">
    <source>
        <dbReference type="ARBA" id="ARBA00022679"/>
    </source>
</evidence>